<gene>
    <name evidence="1" type="ORF">CH333_02310</name>
</gene>
<evidence type="ECO:0008006" key="3">
    <source>
        <dbReference type="Google" id="ProtNLM"/>
    </source>
</evidence>
<proteinExistence type="predicted"/>
<dbReference type="AlphaFoldDB" id="A0A235BX12"/>
<reference evidence="1 2" key="1">
    <citation type="submission" date="2017-07" db="EMBL/GenBank/DDBJ databases">
        <title>Recovery of genomes from metagenomes via a dereplication, aggregation, and scoring strategy.</title>
        <authorList>
            <person name="Sieber C.M."/>
            <person name="Probst A.J."/>
            <person name="Sharrar A."/>
            <person name="Thomas B.C."/>
            <person name="Hess M."/>
            <person name="Tringe S.G."/>
            <person name="Banfield J.F."/>
        </authorList>
    </citation>
    <scope>NUCLEOTIDE SEQUENCE [LARGE SCALE GENOMIC DNA]</scope>
    <source>
        <strain evidence="1">JGI_Cruoil_03_44_89</strain>
    </source>
</reference>
<dbReference type="EMBL" id="NOZQ01000045">
    <property type="protein sequence ID" value="OYD16898.1"/>
    <property type="molecule type" value="Genomic_DNA"/>
</dbReference>
<organism evidence="1 2">
    <name type="scientific">candidate division WOR-3 bacterium JGI_Cruoil_03_44_89</name>
    <dbReference type="NCBI Taxonomy" id="1973748"/>
    <lineage>
        <taxon>Bacteria</taxon>
        <taxon>Bacteria division WOR-3</taxon>
    </lineage>
</organism>
<name>A0A235BX12_UNCW3</name>
<evidence type="ECO:0000313" key="2">
    <source>
        <dbReference type="Proteomes" id="UP000215215"/>
    </source>
</evidence>
<dbReference type="Proteomes" id="UP000215215">
    <property type="component" value="Unassembled WGS sequence"/>
</dbReference>
<protein>
    <recommendedName>
        <fullName evidence="3">DUF3108 domain-containing protein</fullName>
    </recommendedName>
</protein>
<evidence type="ECO:0000313" key="1">
    <source>
        <dbReference type="EMBL" id="OYD16898.1"/>
    </source>
</evidence>
<sequence>MGMFIKWRFFLSLWIVLFYFFIPGELRSTSLYETVGTEIICTANWFLLSGSASMRAVERTRLRGREVILWRGKVDRPGGVLGFIANLLKAYKGATVFDSYIDIETHLPIECIEYRISSEGVKEILGHILYDRKNCSIRSLVKDSVLTGVPRDVQDGVSTLVYFLNGVNIHKMAVGKILRANMNAGMEIDEVAVGVTVIETTENGVLYTFTSRKLPNLLKYPTVLSVQLLDDGVKKVPINGVGFVRVPVIGKVKLKGTLTTSGI</sequence>
<comment type="caution">
    <text evidence="1">The sequence shown here is derived from an EMBL/GenBank/DDBJ whole genome shotgun (WGS) entry which is preliminary data.</text>
</comment>
<accession>A0A235BX12</accession>